<comment type="function">
    <text evidence="8">Catalyzes the NADPH-dependent reduction of glutamyl-tRNA(Glu) to glutamate 1-semialdehyde (GSA).</text>
</comment>
<feature type="binding site" evidence="8 10">
    <location>
        <begin position="109"/>
        <end position="111"/>
    </location>
    <ligand>
        <name>substrate</name>
    </ligand>
</feature>
<dbReference type="UniPathway" id="UPA00251">
    <property type="reaction ID" value="UER00316"/>
</dbReference>
<evidence type="ECO:0000313" key="16">
    <source>
        <dbReference type="EMBL" id="QKJ25712.1"/>
    </source>
</evidence>
<evidence type="ECO:0000259" key="13">
    <source>
        <dbReference type="Pfam" id="PF00745"/>
    </source>
</evidence>
<proteinExistence type="inferred from homology"/>
<evidence type="ECO:0000256" key="8">
    <source>
        <dbReference type="HAMAP-Rule" id="MF_00087"/>
    </source>
</evidence>
<keyword evidence="4 8" id="KW-0521">NADP</keyword>
<feature type="binding site" evidence="8 11">
    <location>
        <begin position="182"/>
        <end position="187"/>
    </location>
    <ligand>
        <name>NADP(+)</name>
        <dbReference type="ChEBI" id="CHEBI:58349"/>
    </ligand>
</feature>
<feature type="site" description="Important for activity" evidence="8 12">
    <location>
        <position position="94"/>
    </location>
</feature>
<comment type="miscellaneous">
    <text evidence="8">During catalysis, the active site Cys acts as a nucleophile attacking the alpha-carbonyl group of tRNA-bound glutamate with the formation of a thioester intermediate between enzyme and glutamate, and the concomitant release of tRNA(Glu). The thioester intermediate is finally reduced by direct hydride transfer from NADPH, to form the product GSA.</text>
</comment>
<sequence length="411" mass="44364">MTLICVGMDFTSAPLSLLGRLEGLADEFQMALKEEAKLISGSAVLATCNRFEVYAAVEDFHAGVDKISSELSRRAGKEVAESLKVRFGPELVEHLFFVAAGLKSIAIGESEIRGQVRKSIARSRNLGTASAELNDIFDAAISAGRKAALTFSQDKPGRGLIDLAIEAINPHEVLLASALIVGTGSYAKEIVTALRRFGIVEISVHADSARAARFAELNEVDLASSSDLAAELAKHDLAILARGGSEFTVTVSDCQRALTLKGTGNPLRLIDMAASNDVDPFASDLPGVELVSLEGLRDQPQIRNGSALEEVEKMLMEEAKSFSRAQSARGFDPIVIAMRGHVERWIELEVESVRKRAGGDTATEVEQSLRRVLNTLLHKPTLKVKDLTLGEDHSEYLRAIRLLFDLEVSGA</sequence>
<dbReference type="Pfam" id="PF01488">
    <property type="entry name" value="Shikimate_DH"/>
    <property type="match status" value="1"/>
</dbReference>
<evidence type="ECO:0000256" key="5">
    <source>
        <dbReference type="ARBA" id="ARBA00023002"/>
    </source>
</evidence>
<dbReference type="Pfam" id="PF00745">
    <property type="entry name" value="GlutR_dimer"/>
    <property type="match status" value="1"/>
</dbReference>
<comment type="similarity">
    <text evidence="2 8">Belongs to the glutamyl-tRNA reductase family.</text>
</comment>
<keyword evidence="17" id="KW-1185">Reference proteome</keyword>
<dbReference type="Gene3D" id="3.30.460.30">
    <property type="entry name" value="Glutamyl-tRNA reductase, N-terminal domain"/>
    <property type="match status" value="1"/>
</dbReference>
<comment type="subunit">
    <text evidence="8">Homodimer.</text>
</comment>
<evidence type="ECO:0000256" key="6">
    <source>
        <dbReference type="ARBA" id="ARBA00023244"/>
    </source>
</evidence>
<dbReference type="SUPFAM" id="SSF69075">
    <property type="entry name" value="Glutamyl tRNA-reductase dimerization domain"/>
    <property type="match status" value="1"/>
</dbReference>
<dbReference type="HAMAP" id="MF_00087">
    <property type="entry name" value="Glu_tRNA_reductase"/>
    <property type="match status" value="1"/>
</dbReference>
<dbReference type="GO" id="GO:0019353">
    <property type="term" value="P:protoporphyrinogen IX biosynthetic process from glutamate"/>
    <property type="evidence" value="ECO:0007669"/>
    <property type="project" value="TreeGrafter"/>
</dbReference>
<feature type="binding site" evidence="8 10">
    <location>
        <position position="104"/>
    </location>
    <ligand>
        <name>substrate</name>
    </ligand>
</feature>
<evidence type="ECO:0000259" key="14">
    <source>
        <dbReference type="Pfam" id="PF01488"/>
    </source>
</evidence>
<dbReference type="InterPro" id="IPR000343">
    <property type="entry name" value="4pyrrol_synth_GluRdtase"/>
</dbReference>
<comment type="domain">
    <text evidence="8">Possesses an unusual extended V-shaped dimeric structure with each monomer consisting of three distinct domains arranged along a curved 'spinal' alpha-helix. The N-terminal catalytic domain specifically recognizes the glutamate moiety of the substrate. The second domain is the NADPH-binding domain, and the third C-terminal domain is responsible for dimerization.</text>
</comment>
<evidence type="ECO:0000256" key="3">
    <source>
        <dbReference type="ARBA" id="ARBA00012970"/>
    </source>
</evidence>
<evidence type="ECO:0000256" key="10">
    <source>
        <dbReference type="PIRSR" id="PIRSR000445-2"/>
    </source>
</evidence>
<evidence type="ECO:0000256" key="4">
    <source>
        <dbReference type="ARBA" id="ARBA00022857"/>
    </source>
</evidence>
<dbReference type="GO" id="GO:0050661">
    <property type="term" value="F:NADP binding"/>
    <property type="evidence" value="ECO:0007669"/>
    <property type="project" value="InterPro"/>
</dbReference>
<feature type="domain" description="Tetrapyrrole biosynthesis glutamyl-tRNA reductase dimerisation" evidence="13">
    <location>
        <begin position="310"/>
        <end position="406"/>
    </location>
</feature>
<evidence type="ECO:0000256" key="2">
    <source>
        <dbReference type="ARBA" id="ARBA00005916"/>
    </source>
</evidence>
<dbReference type="GO" id="GO:0008883">
    <property type="term" value="F:glutamyl-tRNA reductase activity"/>
    <property type="evidence" value="ECO:0007669"/>
    <property type="project" value="UniProtKB-UniRule"/>
</dbReference>
<evidence type="ECO:0000259" key="15">
    <source>
        <dbReference type="Pfam" id="PF05201"/>
    </source>
</evidence>
<dbReference type="RefSeq" id="WP_173494009.1">
    <property type="nucleotide sequence ID" value="NZ_CP054056.1"/>
</dbReference>
<accession>A0A7D4TKY6</accession>
<gene>
    <name evidence="8" type="primary">hemA</name>
    <name evidence="16" type="ORF">HRU87_06005</name>
</gene>
<dbReference type="InterPro" id="IPR006151">
    <property type="entry name" value="Shikm_DH/Glu-tRNA_Rdtase"/>
</dbReference>
<keyword evidence="5 8" id="KW-0560">Oxidoreductase</keyword>
<dbReference type="Pfam" id="PF05201">
    <property type="entry name" value="GlutR_N"/>
    <property type="match status" value="1"/>
</dbReference>
<keyword evidence="6 8" id="KW-0627">Porphyrin biosynthesis</keyword>
<reference evidence="16 17" key="1">
    <citation type="submission" date="2020-05" db="EMBL/GenBank/DDBJ databases">
        <title>Aquirufa sp. strain 15G-AUS-rot a new Aquirufa species.</title>
        <authorList>
            <person name="Pitt A."/>
            <person name="Hahn M.W."/>
        </authorList>
    </citation>
    <scope>NUCLEOTIDE SEQUENCE [LARGE SCALE GENOMIC DNA]</scope>
    <source>
        <strain evidence="16 17">15G-AUS-rot</strain>
    </source>
</reference>
<evidence type="ECO:0000256" key="7">
    <source>
        <dbReference type="ARBA" id="ARBA00047464"/>
    </source>
</evidence>
<feature type="binding site" evidence="8 10">
    <location>
        <begin position="47"/>
        <end position="50"/>
    </location>
    <ligand>
        <name>substrate</name>
    </ligand>
</feature>
<dbReference type="PIRSF" id="PIRSF000445">
    <property type="entry name" value="4pyrrol_synth_GluRdtase"/>
    <property type="match status" value="1"/>
</dbReference>
<dbReference type="InterPro" id="IPR015896">
    <property type="entry name" value="4pyrrol_synth_GluRdtase_dimer"/>
</dbReference>
<feature type="binding site" evidence="8 10">
    <location>
        <position position="115"/>
    </location>
    <ligand>
        <name>substrate</name>
    </ligand>
</feature>
<dbReference type="EC" id="1.2.1.70" evidence="3 8"/>
<organism evidence="16 17">
    <name type="scientific">Aquiluna borgnonia</name>
    <dbReference type="NCBI Taxonomy" id="2499157"/>
    <lineage>
        <taxon>Bacteria</taxon>
        <taxon>Bacillati</taxon>
        <taxon>Actinomycetota</taxon>
        <taxon>Actinomycetes</taxon>
        <taxon>Micrococcales</taxon>
        <taxon>Microbacteriaceae</taxon>
        <taxon>Luna cluster</taxon>
        <taxon>Luna-1 subcluster</taxon>
        <taxon>Aquiluna</taxon>
    </lineage>
</organism>
<dbReference type="InterPro" id="IPR015895">
    <property type="entry name" value="4pyrrol_synth_GluRdtase_N"/>
</dbReference>
<feature type="active site" description="Nucleophile" evidence="8 9">
    <location>
        <position position="48"/>
    </location>
</feature>
<dbReference type="InterPro" id="IPR036343">
    <property type="entry name" value="GluRdtase_N_sf"/>
</dbReference>
<protein>
    <recommendedName>
        <fullName evidence="3 8">Glutamyl-tRNA reductase</fullName>
        <shortName evidence="8">GluTR</shortName>
        <ecNumber evidence="3 8">1.2.1.70</ecNumber>
    </recommendedName>
</protein>
<evidence type="ECO:0000256" key="9">
    <source>
        <dbReference type="PIRSR" id="PIRSR000445-1"/>
    </source>
</evidence>
<comment type="catalytic activity">
    <reaction evidence="7 8">
        <text>(S)-4-amino-5-oxopentanoate + tRNA(Glu) + NADP(+) = L-glutamyl-tRNA(Glu) + NADPH + H(+)</text>
        <dbReference type="Rhea" id="RHEA:12344"/>
        <dbReference type="Rhea" id="RHEA-COMP:9663"/>
        <dbReference type="Rhea" id="RHEA-COMP:9680"/>
        <dbReference type="ChEBI" id="CHEBI:15378"/>
        <dbReference type="ChEBI" id="CHEBI:57501"/>
        <dbReference type="ChEBI" id="CHEBI:57783"/>
        <dbReference type="ChEBI" id="CHEBI:58349"/>
        <dbReference type="ChEBI" id="CHEBI:78442"/>
        <dbReference type="ChEBI" id="CHEBI:78520"/>
        <dbReference type="EC" id="1.2.1.70"/>
    </reaction>
</comment>
<dbReference type="InterPro" id="IPR036453">
    <property type="entry name" value="GluRdtase_dimer_dom_sf"/>
</dbReference>
<dbReference type="Gene3D" id="3.40.50.720">
    <property type="entry name" value="NAD(P)-binding Rossmann-like Domain"/>
    <property type="match status" value="1"/>
</dbReference>
<evidence type="ECO:0000256" key="11">
    <source>
        <dbReference type="PIRSR" id="PIRSR000445-3"/>
    </source>
</evidence>
<dbReference type="SUPFAM" id="SSF69742">
    <property type="entry name" value="Glutamyl tRNA-reductase catalytic, N-terminal domain"/>
    <property type="match status" value="1"/>
</dbReference>
<dbReference type="EMBL" id="CP054056">
    <property type="protein sequence ID" value="QKJ25712.1"/>
    <property type="molecule type" value="Genomic_DNA"/>
</dbReference>
<evidence type="ECO:0000256" key="12">
    <source>
        <dbReference type="PIRSR" id="PIRSR000445-4"/>
    </source>
</evidence>
<dbReference type="PANTHER" id="PTHR43013">
    <property type="entry name" value="GLUTAMYL-TRNA REDUCTASE"/>
    <property type="match status" value="1"/>
</dbReference>
<dbReference type="PANTHER" id="PTHR43013:SF1">
    <property type="entry name" value="GLUTAMYL-TRNA REDUCTASE"/>
    <property type="match status" value="1"/>
</dbReference>
<evidence type="ECO:0000256" key="1">
    <source>
        <dbReference type="ARBA" id="ARBA00005059"/>
    </source>
</evidence>
<dbReference type="AlphaFoldDB" id="A0A7D4TKY6"/>
<feature type="domain" description="Glutamyl-tRNA reductase N-terminal" evidence="15">
    <location>
        <begin position="6"/>
        <end position="147"/>
    </location>
</feature>
<feature type="domain" description="Quinate/shikimate 5-dehydrogenase/glutamyl-tRNA reductase" evidence="14">
    <location>
        <begin position="176"/>
        <end position="297"/>
    </location>
</feature>
<dbReference type="Proteomes" id="UP000501003">
    <property type="component" value="Chromosome"/>
</dbReference>
<dbReference type="KEGG" id="aqg:HRU87_06005"/>
<name>A0A7D4TKY6_9MICO</name>
<dbReference type="InterPro" id="IPR036291">
    <property type="entry name" value="NAD(P)-bd_dom_sf"/>
</dbReference>
<evidence type="ECO:0000313" key="17">
    <source>
        <dbReference type="Proteomes" id="UP000501003"/>
    </source>
</evidence>
<dbReference type="SUPFAM" id="SSF51735">
    <property type="entry name" value="NAD(P)-binding Rossmann-fold domains"/>
    <property type="match status" value="1"/>
</dbReference>
<comment type="pathway">
    <text evidence="1 8">Porphyrin-containing compound metabolism; protoporphyrin-IX biosynthesis; 5-aminolevulinate from L-glutamyl-tRNA(Glu): step 1/2.</text>
</comment>